<dbReference type="EMBL" id="JBHTCG010000001">
    <property type="protein sequence ID" value="MFC7380754.1"/>
    <property type="molecule type" value="Genomic_DNA"/>
</dbReference>
<evidence type="ECO:0008006" key="3">
    <source>
        <dbReference type="Google" id="ProtNLM"/>
    </source>
</evidence>
<comment type="caution">
    <text evidence="1">The sequence shown here is derived from an EMBL/GenBank/DDBJ whole genome shotgun (WGS) entry which is preliminary data.</text>
</comment>
<accession>A0ABW2NU25</accession>
<gene>
    <name evidence="1" type="ORF">ACFQSB_00970</name>
</gene>
<name>A0ABW2NU25_9ACTN</name>
<protein>
    <recommendedName>
        <fullName evidence="3">DUF3006 domain-containing protein</fullName>
    </recommendedName>
</protein>
<dbReference type="Proteomes" id="UP001596496">
    <property type="component" value="Unassembled WGS sequence"/>
</dbReference>
<evidence type="ECO:0000313" key="1">
    <source>
        <dbReference type="EMBL" id="MFC7380754.1"/>
    </source>
</evidence>
<proteinExistence type="predicted"/>
<dbReference type="RefSeq" id="WP_380823765.1">
    <property type="nucleotide sequence ID" value="NZ_JBHTCG010000001.1"/>
</dbReference>
<keyword evidence="2" id="KW-1185">Reference proteome</keyword>
<organism evidence="1 2">
    <name type="scientific">Sphaerisporangium rhizosphaerae</name>
    <dbReference type="NCBI Taxonomy" id="2269375"/>
    <lineage>
        <taxon>Bacteria</taxon>
        <taxon>Bacillati</taxon>
        <taxon>Actinomycetota</taxon>
        <taxon>Actinomycetes</taxon>
        <taxon>Streptosporangiales</taxon>
        <taxon>Streptosporangiaceae</taxon>
        <taxon>Sphaerisporangium</taxon>
    </lineage>
</organism>
<evidence type="ECO:0000313" key="2">
    <source>
        <dbReference type="Proteomes" id="UP001596496"/>
    </source>
</evidence>
<reference evidence="2" key="1">
    <citation type="journal article" date="2019" name="Int. J. Syst. Evol. Microbiol.">
        <title>The Global Catalogue of Microorganisms (GCM) 10K type strain sequencing project: providing services to taxonomists for standard genome sequencing and annotation.</title>
        <authorList>
            <consortium name="The Broad Institute Genomics Platform"/>
            <consortium name="The Broad Institute Genome Sequencing Center for Infectious Disease"/>
            <person name="Wu L."/>
            <person name="Ma J."/>
        </authorList>
    </citation>
    <scope>NUCLEOTIDE SEQUENCE [LARGE SCALE GENOMIC DNA]</scope>
    <source>
        <strain evidence="2">CECT 7649</strain>
    </source>
</reference>
<sequence length="86" mass="9268">MTESGTEMRVVVVYDPAGNIKSMATAPEGGAVPGMALAPGEELGTIDVPDLPHDLDPEETNKRLTAIAERHTVEPNDTRMRLRAKE</sequence>